<dbReference type="InterPro" id="IPR043502">
    <property type="entry name" value="DNA/RNA_pol_sf"/>
</dbReference>
<dbReference type="Gene3D" id="3.30.70.270">
    <property type="match status" value="1"/>
</dbReference>
<dbReference type="EMBL" id="JAAPAO010001881">
    <property type="protein sequence ID" value="KAF4648638.1"/>
    <property type="molecule type" value="Genomic_DNA"/>
</dbReference>
<reference evidence="2 3" key="1">
    <citation type="submission" date="2020-04" db="EMBL/GenBank/DDBJ databases">
        <title>Perkinsus chesapeaki whole genome sequence.</title>
        <authorList>
            <person name="Bogema D.R."/>
        </authorList>
    </citation>
    <scope>NUCLEOTIDE SEQUENCE [LARGE SCALE GENOMIC DNA]</scope>
    <source>
        <strain evidence="2">ATCC PRA-425</strain>
    </source>
</reference>
<dbReference type="PANTHER" id="PTHR33064:SF37">
    <property type="entry name" value="RIBONUCLEASE H"/>
    <property type="match status" value="1"/>
</dbReference>
<proteinExistence type="predicted"/>
<dbReference type="AlphaFoldDB" id="A0A7J6KNB6"/>
<dbReference type="PANTHER" id="PTHR33064">
    <property type="entry name" value="POL PROTEIN"/>
    <property type="match status" value="1"/>
</dbReference>
<evidence type="ECO:0000259" key="1">
    <source>
        <dbReference type="PROSITE" id="PS50878"/>
    </source>
</evidence>
<evidence type="ECO:0000313" key="3">
    <source>
        <dbReference type="Proteomes" id="UP000591131"/>
    </source>
</evidence>
<name>A0A7J6KNB6_PERCH</name>
<keyword evidence="3" id="KW-1185">Reference proteome</keyword>
<dbReference type="Proteomes" id="UP000591131">
    <property type="component" value="Unassembled WGS sequence"/>
</dbReference>
<evidence type="ECO:0000313" key="2">
    <source>
        <dbReference type="EMBL" id="KAF4648638.1"/>
    </source>
</evidence>
<organism evidence="2 3">
    <name type="scientific">Perkinsus chesapeaki</name>
    <name type="common">Clam parasite</name>
    <name type="synonym">Perkinsus andrewsi</name>
    <dbReference type="NCBI Taxonomy" id="330153"/>
    <lineage>
        <taxon>Eukaryota</taxon>
        <taxon>Sar</taxon>
        <taxon>Alveolata</taxon>
        <taxon>Perkinsozoa</taxon>
        <taxon>Perkinsea</taxon>
        <taxon>Perkinsida</taxon>
        <taxon>Perkinsidae</taxon>
        <taxon>Perkinsus</taxon>
    </lineage>
</organism>
<protein>
    <recommendedName>
        <fullName evidence="1">Reverse transcriptase domain-containing protein</fullName>
    </recommendedName>
</protein>
<dbReference type="OrthoDB" id="10484076at2759"/>
<gene>
    <name evidence="2" type="ORF">FOL47_002964</name>
</gene>
<feature type="non-terminal residue" evidence="2">
    <location>
        <position position="501"/>
    </location>
</feature>
<feature type="non-terminal residue" evidence="2">
    <location>
        <position position="1"/>
    </location>
</feature>
<dbReference type="InterPro" id="IPR051320">
    <property type="entry name" value="Viral_Replic_Matur_Polypro"/>
</dbReference>
<dbReference type="InterPro" id="IPR043128">
    <property type="entry name" value="Rev_trsase/Diguanyl_cyclase"/>
</dbReference>
<comment type="caution">
    <text evidence="2">The sequence shown here is derived from an EMBL/GenBank/DDBJ whole genome shotgun (WGS) entry which is preliminary data.</text>
</comment>
<dbReference type="Pfam" id="PF00078">
    <property type="entry name" value="RVT_1"/>
    <property type="match status" value="1"/>
</dbReference>
<dbReference type="Gene3D" id="3.10.10.10">
    <property type="entry name" value="HIV Type 1 Reverse Transcriptase, subunit A, domain 1"/>
    <property type="match status" value="1"/>
</dbReference>
<sequence>DSDVGKATPTTVSQSQDSALSMLMRWPLTCRAVYFKLDISDAFGSVYTSEPLRRLFCTRTVGVDGRTRLWMATRIPQGWRYSPIYFHKVMTCFLEEVRAVLSERGVVAYVVNYQDDLLGGSPTEKDAQLAMKIIIDLAQSRGLEIRRDKCEQGDSVNFCGLQVRGSCVVAAEKRSLSAAVVSEALSEFCKTKDIGKRRTMIRQWCGKFQWFRRWLPATLQVSLHRLHKVDPLSDDAVELATEIATAYSSGLIALHVIGSDSAFRVVASLIVTDCNGNSRGSMLLHVIEYPVSCAASVSAVELNGWSDASASISRSVVERLGLENAADRSYAVLPACLDGGLLTEADVKRSSTYKERKSQLLAAYRFLPMMYSPAFIVTDNRNSTHWWHNYEEFIQTEGDLRMALSFERNVNNTIIWVPREELSIVDKLARVDMYPQSIVKLQVTKSQEDPLRRVIDVTLEEGEEEKADVVMQLSEDDTPDEFLYSDYLDLDVVKEEQRQCP</sequence>
<dbReference type="SUPFAM" id="SSF56672">
    <property type="entry name" value="DNA/RNA polymerases"/>
    <property type="match status" value="1"/>
</dbReference>
<feature type="domain" description="Reverse transcriptase" evidence="1">
    <location>
        <begin position="1"/>
        <end position="163"/>
    </location>
</feature>
<dbReference type="InterPro" id="IPR000477">
    <property type="entry name" value="RT_dom"/>
</dbReference>
<accession>A0A7J6KNB6</accession>
<dbReference type="PROSITE" id="PS50878">
    <property type="entry name" value="RT_POL"/>
    <property type="match status" value="1"/>
</dbReference>